<keyword evidence="8" id="KW-1185">Reference proteome</keyword>
<sequence length="191" mass="21330">MCAGTCTFSRLLWHHKKVPTPVKPEVQKAAPPIEVPALPLDELKEKTDNFGSKALIGEGSYGRVYYANLENGKAVAVKKLDVSFEPESNVEFLTQKRSSGSTTKSSVDWMTRVRIAVDAARDLFAGLVWNVARYVAGIRVLLEDGGLLGMGWSVAECLHWSVGAWLLEYSHWKRALLLEVKLKVLLLEYFH</sequence>
<dbReference type="InterPro" id="IPR011009">
    <property type="entry name" value="Kinase-like_dom_sf"/>
</dbReference>
<evidence type="ECO:0000313" key="8">
    <source>
        <dbReference type="Proteomes" id="UP000236630"/>
    </source>
</evidence>
<dbReference type="PROSITE" id="PS00107">
    <property type="entry name" value="PROTEIN_KINASE_ATP"/>
    <property type="match status" value="1"/>
</dbReference>
<gene>
    <name evidence="7" type="ORF">CUMW_143720</name>
</gene>
<keyword evidence="4" id="KW-0418">Kinase</keyword>
<organism evidence="7 8">
    <name type="scientific">Citrus unshiu</name>
    <name type="common">Satsuma mandarin</name>
    <name type="synonym">Citrus nobilis var. unshiu</name>
    <dbReference type="NCBI Taxonomy" id="55188"/>
    <lineage>
        <taxon>Eukaryota</taxon>
        <taxon>Viridiplantae</taxon>
        <taxon>Streptophyta</taxon>
        <taxon>Embryophyta</taxon>
        <taxon>Tracheophyta</taxon>
        <taxon>Spermatophyta</taxon>
        <taxon>Magnoliopsida</taxon>
        <taxon>eudicotyledons</taxon>
        <taxon>Gunneridae</taxon>
        <taxon>Pentapetalae</taxon>
        <taxon>rosids</taxon>
        <taxon>malvids</taxon>
        <taxon>Sapindales</taxon>
        <taxon>Rutaceae</taxon>
        <taxon>Aurantioideae</taxon>
        <taxon>Citrus</taxon>
    </lineage>
</organism>
<keyword evidence="3 6" id="KW-0547">Nucleotide-binding</keyword>
<evidence type="ECO:0000256" key="5">
    <source>
        <dbReference type="ARBA" id="ARBA00022840"/>
    </source>
</evidence>
<evidence type="ECO:0008006" key="9">
    <source>
        <dbReference type="Google" id="ProtNLM"/>
    </source>
</evidence>
<proteinExistence type="predicted"/>
<dbReference type="InterPro" id="IPR017441">
    <property type="entry name" value="Protein_kinase_ATP_BS"/>
</dbReference>
<evidence type="ECO:0000256" key="2">
    <source>
        <dbReference type="ARBA" id="ARBA00022679"/>
    </source>
</evidence>
<dbReference type="SUPFAM" id="SSF56112">
    <property type="entry name" value="Protein kinase-like (PK-like)"/>
    <property type="match status" value="1"/>
</dbReference>
<accession>A0A2H5PKQ1</accession>
<evidence type="ECO:0000256" key="6">
    <source>
        <dbReference type="PROSITE-ProRule" id="PRU10141"/>
    </source>
</evidence>
<keyword evidence="2" id="KW-0808">Transferase</keyword>
<dbReference type="Proteomes" id="UP000236630">
    <property type="component" value="Unassembled WGS sequence"/>
</dbReference>
<dbReference type="Gene3D" id="3.30.200.20">
    <property type="entry name" value="Phosphorylase Kinase, domain 1"/>
    <property type="match status" value="1"/>
</dbReference>
<dbReference type="PANTHER" id="PTHR47983">
    <property type="entry name" value="PTO-INTERACTING PROTEIN 1-LIKE"/>
    <property type="match status" value="1"/>
</dbReference>
<dbReference type="GO" id="GO:0016301">
    <property type="term" value="F:kinase activity"/>
    <property type="evidence" value="ECO:0007669"/>
    <property type="project" value="UniProtKB-KW"/>
</dbReference>
<name>A0A2H5PKQ1_CITUN</name>
<comment type="caution">
    <text evidence="7">The sequence shown here is derived from an EMBL/GenBank/DDBJ whole genome shotgun (WGS) entry which is preliminary data.</text>
</comment>
<keyword evidence="5 6" id="KW-0067">ATP-binding</keyword>
<evidence type="ECO:0000256" key="3">
    <source>
        <dbReference type="ARBA" id="ARBA00022741"/>
    </source>
</evidence>
<dbReference type="AlphaFoldDB" id="A0A2H5PKQ1"/>
<reference evidence="7 8" key="1">
    <citation type="journal article" date="2017" name="Front. Genet.">
        <title>Draft sequencing of the heterozygous diploid genome of Satsuma (Citrus unshiu Marc.) using a hybrid assembly approach.</title>
        <authorList>
            <person name="Shimizu T."/>
            <person name="Tanizawa Y."/>
            <person name="Mochizuki T."/>
            <person name="Nagasaki H."/>
            <person name="Yoshioka T."/>
            <person name="Toyoda A."/>
            <person name="Fujiyama A."/>
            <person name="Kaminuma E."/>
            <person name="Nakamura Y."/>
        </authorList>
    </citation>
    <scope>NUCLEOTIDE SEQUENCE [LARGE SCALE GENOMIC DNA]</scope>
    <source>
        <strain evidence="8">cv. Miyagawa wase</strain>
    </source>
</reference>
<keyword evidence="1" id="KW-0597">Phosphoprotein</keyword>
<protein>
    <recommendedName>
        <fullName evidence="9">Protein kinase domain-containing protein</fullName>
    </recommendedName>
</protein>
<dbReference type="GO" id="GO:0005524">
    <property type="term" value="F:ATP binding"/>
    <property type="evidence" value="ECO:0007669"/>
    <property type="project" value="UniProtKB-UniRule"/>
</dbReference>
<evidence type="ECO:0000256" key="4">
    <source>
        <dbReference type="ARBA" id="ARBA00022777"/>
    </source>
</evidence>
<feature type="binding site" evidence="6">
    <location>
        <position position="79"/>
    </location>
    <ligand>
        <name>ATP</name>
        <dbReference type="ChEBI" id="CHEBI:30616"/>
    </ligand>
</feature>
<dbReference type="PANTHER" id="PTHR47983:SF7">
    <property type="entry name" value="PROTEIN KINASE SUPERFAMILY PROTEIN"/>
    <property type="match status" value="1"/>
</dbReference>
<evidence type="ECO:0000256" key="1">
    <source>
        <dbReference type="ARBA" id="ARBA00022553"/>
    </source>
</evidence>
<evidence type="ECO:0000313" key="7">
    <source>
        <dbReference type="EMBL" id="GAY52675.1"/>
    </source>
</evidence>
<dbReference type="EMBL" id="BDQV01000083">
    <property type="protein sequence ID" value="GAY52675.1"/>
    <property type="molecule type" value="Genomic_DNA"/>
</dbReference>
<dbReference type="InterPro" id="IPR052101">
    <property type="entry name" value="Plant_StressResp_Kinase"/>
</dbReference>